<dbReference type="InterPro" id="IPR007515">
    <property type="entry name" value="Mss4"/>
</dbReference>
<dbReference type="GO" id="GO:0016020">
    <property type="term" value="C:membrane"/>
    <property type="evidence" value="ECO:0007669"/>
    <property type="project" value="TreeGrafter"/>
</dbReference>
<dbReference type="GO" id="GO:0006892">
    <property type="term" value="P:post-Golgi vesicle-mediated transport"/>
    <property type="evidence" value="ECO:0007669"/>
    <property type="project" value="TreeGrafter"/>
</dbReference>
<dbReference type="Proteomes" id="UP000218231">
    <property type="component" value="Unassembled WGS sequence"/>
</dbReference>
<accession>A0A2A2JCT0</accession>
<dbReference type="GO" id="GO:0005829">
    <property type="term" value="C:cytosol"/>
    <property type="evidence" value="ECO:0007669"/>
    <property type="project" value="TreeGrafter"/>
</dbReference>
<dbReference type="GO" id="GO:0007264">
    <property type="term" value="P:small GTPase-mediated signal transduction"/>
    <property type="evidence" value="ECO:0007669"/>
    <property type="project" value="InterPro"/>
</dbReference>
<feature type="coiled-coil region" evidence="4">
    <location>
        <begin position="49"/>
        <end position="76"/>
    </location>
</feature>
<keyword evidence="4" id="KW-0175">Coiled coil</keyword>
<dbReference type="EMBL" id="LIAE01010517">
    <property type="protein sequence ID" value="PAV59513.1"/>
    <property type="molecule type" value="Genomic_DNA"/>
</dbReference>
<evidence type="ECO:0000256" key="5">
    <source>
        <dbReference type="SAM" id="MobiDB-lite"/>
    </source>
</evidence>
<keyword evidence="2" id="KW-0344">Guanine-nucleotide releasing factor</keyword>
<keyword evidence="3" id="KW-0653">Protein transport</keyword>
<evidence type="ECO:0000256" key="2">
    <source>
        <dbReference type="ARBA" id="ARBA00022658"/>
    </source>
</evidence>
<dbReference type="GO" id="GO:0015031">
    <property type="term" value="P:protein transport"/>
    <property type="evidence" value="ECO:0007669"/>
    <property type="project" value="UniProtKB-KW"/>
</dbReference>
<dbReference type="PROSITE" id="PS52002">
    <property type="entry name" value="SM"/>
    <property type="match status" value="1"/>
</dbReference>
<dbReference type="GO" id="GO:0000398">
    <property type="term" value="P:mRNA splicing, via spliceosome"/>
    <property type="evidence" value="ECO:0007669"/>
    <property type="project" value="InterPro"/>
</dbReference>
<protein>
    <recommendedName>
        <fullName evidence="6">Sm domain-containing protein</fullName>
    </recommendedName>
</protein>
<dbReference type="SUPFAM" id="SSF51316">
    <property type="entry name" value="Mss4-like"/>
    <property type="match status" value="1"/>
</dbReference>
<sequence length="293" mass="32327">MSSGSTPALSAFSAVSTANLQPEAVCLAKLDKIYLDLLHATTSVEKGNSAEVNANLRQLEAGIEQLREAVKAIANVDTNQQKQINKIKSLYKYLLFFSCKSSRKMSSSSHSSNPTSSKAASPSNPNKLDQTLICEICSSVVIRRGADSTWTETQFELPLPRQNKNVDHTQKESVSGFWSIIDMYTFENVGFTHAVDGIKYLTCADCEFGPIGYVDSSTKLCLLAPVRLKIHGKLHAFDQHLNMILSNVEEIVTTTEVDEESFEEIYRQTKRSIPMLFVRGDAVILVSPPARAT</sequence>
<feature type="domain" description="Sm" evidence="6">
    <location>
        <begin position="205"/>
        <end position="292"/>
    </location>
</feature>
<evidence type="ECO:0000256" key="3">
    <source>
        <dbReference type="ARBA" id="ARBA00022927"/>
    </source>
</evidence>
<dbReference type="PANTHER" id="PTHR13276:SF0">
    <property type="entry name" value="GUANINE NUCLEOTIDE EXCHANGE FACTOR MSS4"/>
    <property type="match status" value="1"/>
</dbReference>
<dbReference type="Pfam" id="PF01423">
    <property type="entry name" value="LSM"/>
    <property type="match status" value="1"/>
</dbReference>
<dbReference type="InterPro" id="IPR011323">
    <property type="entry name" value="Mss4/transl-control_tumour"/>
</dbReference>
<evidence type="ECO:0000313" key="8">
    <source>
        <dbReference type="Proteomes" id="UP000218231"/>
    </source>
</evidence>
<dbReference type="GO" id="GO:0008270">
    <property type="term" value="F:zinc ion binding"/>
    <property type="evidence" value="ECO:0007669"/>
    <property type="project" value="TreeGrafter"/>
</dbReference>
<dbReference type="SMART" id="SM00651">
    <property type="entry name" value="Sm"/>
    <property type="match status" value="1"/>
</dbReference>
<evidence type="ECO:0000313" key="7">
    <source>
        <dbReference type="EMBL" id="PAV59513.1"/>
    </source>
</evidence>
<dbReference type="Gene3D" id="2.30.30.100">
    <property type="match status" value="1"/>
</dbReference>
<dbReference type="GO" id="GO:0003723">
    <property type="term" value="F:RNA binding"/>
    <property type="evidence" value="ECO:0007669"/>
    <property type="project" value="InterPro"/>
</dbReference>
<reference evidence="7 8" key="1">
    <citation type="journal article" date="2017" name="Curr. Biol.">
        <title>Genome architecture and evolution of a unichromosomal asexual nematode.</title>
        <authorList>
            <person name="Fradin H."/>
            <person name="Zegar C."/>
            <person name="Gutwein M."/>
            <person name="Lucas J."/>
            <person name="Kovtun M."/>
            <person name="Corcoran D."/>
            <person name="Baugh L.R."/>
            <person name="Kiontke K."/>
            <person name="Gunsalus K."/>
            <person name="Fitch D.H."/>
            <person name="Piano F."/>
        </authorList>
    </citation>
    <scope>NUCLEOTIDE SEQUENCE [LARGE SCALE GENOMIC DNA]</scope>
    <source>
        <strain evidence="7">PF1309</strain>
    </source>
</reference>
<evidence type="ECO:0000259" key="6">
    <source>
        <dbReference type="PROSITE" id="PS52002"/>
    </source>
</evidence>
<dbReference type="CDD" id="cd01730">
    <property type="entry name" value="LSm3"/>
    <property type="match status" value="1"/>
</dbReference>
<dbReference type="STRING" id="2018661.A0A2A2JCT0"/>
<organism evidence="7 8">
    <name type="scientific">Diploscapter pachys</name>
    <dbReference type="NCBI Taxonomy" id="2018661"/>
    <lineage>
        <taxon>Eukaryota</taxon>
        <taxon>Metazoa</taxon>
        <taxon>Ecdysozoa</taxon>
        <taxon>Nematoda</taxon>
        <taxon>Chromadorea</taxon>
        <taxon>Rhabditida</taxon>
        <taxon>Rhabditina</taxon>
        <taxon>Rhabditomorpha</taxon>
        <taxon>Rhabditoidea</taxon>
        <taxon>Rhabditidae</taxon>
        <taxon>Diploscapter</taxon>
    </lineage>
</organism>
<evidence type="ECO:0000256" key="4">
    <source>
        <dbReference type="SAM" id="Coils"/>
    </source>
</evidence>
<dbReference type="InterPro" id="IPR047575">
    <property type="entry name" value="Sm"/>
</dbReference>
<dbReference type="AlphaFoldDB" id="A0A2A2JCT0"/>
<keyword evidence="8" id="KW-1185">Reference proteome</keyword>
<dbReference type="Pfam" id="PF04421">
    <property type="entry name" value="Mss4"/>
    <property type="match status" value="1"/>
</dbReference>
<keyword evidence="1" id="KW-0813">Transport</keyword>
<evidence type="ECO:0000256" key="1">
    <source>
        <dbReference type="ARBA" id="ARBA00022448"/>
    </source>
</evidence>
<dbReference type="PANTHER" id="PTHR13276">
    <property type="entry name" value="GUANINE NUCLEOTIDE EXCHANGE FACTOR MSS4"/>
    <property type="match status" value="1"/>
</dbReference>
<dbReference type="SUPFAM" id="SSF50182">
    <property type="entry name" value="Sm-like ribonucleoproteins"/>
    <property type="match status" value="1"/>
</dbReference>
<dbReference type="InterPro" id="IPR034105">
    <property type="entry name" value="Lsm3"/>
</dbReference>
<dbReference type="InterPro" id="IPR001163">
    <property type="entry name" value="Sm_dom_euk/arc"/>
</dbReference>
<name>A0A2A2JCT0_9BILA</name>
<feature type="region of interest" description="Disordered" evidence="5">
    <location>
        <begin position="104"/>
        <end position="125"/>
    </location>
</feature>
<dbReference type="OrthoDB" id="30840at2759"/>
<dbReference type="Gene3D" id="2.170.150.10">
    <property type="entry name" value="Metal Binding Protein, Guanine Nucleotide Exchange Factor, Chain A"/>
    <property type="match status" value="1"/>
</dbReference>
<comment type="caution">
    <text evidence="7">The sequence shown here is derived from an EMBL/GenBank/DDBJ whole genome shotgun (WGS) entry which is preliminary data.</text>
</comment>
<dbReference type="FunFam" id="2.170.150.10:FF:000005">
    <property type="entry name" value="Guanine nucleotide exchange factor MSS4"/>
    <property type="match status" value="1"/>
</dbReference>
<dbReference type="InterPro" id="IPR010920">
    <property type="entry name" value="LSM_dom_sf"/>
</dbReference>
<gene>
    <name evidence="7" type="ORF">WR25_16319</name>
</gene>
<dbReference type="PROSITE" id="PS51796">
    <property type="entry name" value="MSS4"/>
    <property type="match status" value="1"/>
</dbReference>
<dbReference type="InterPro" id="IPR011057">
    <property type="entry name" value="Mss4-like_sf"/>
</dbReference>
<proteinExistence type="predicted"/>
<dbReference type="GO" id="GO:0005085">
    <property type="term" value="F:guanyl-nucleotide exchange factor activity"/>
    <property type="evidence" value="ECO:0007669"/>
    <property type="project" value="UniProtKB-KW"/>
</dbReference>